<evidence type="ECO:0000313" key="2">
    <source>
        <dbReference type="Proteomes" id="UP000601223"/>
    </source>
</evidence>
<dbReference type="InterPro" id="IPR011009">
    <property type="entry name" value="Kinase-like_dom_sf"/>
</dbReference>
<protein>
    <recommendedName>
        <fullName evidence="3">Serine/threonine protein phosphatase</fullName>
    </recommendedName>
</protein>
<dbReference type="AlphaFoldDB" id="A0A8J3JL62"/>
<evidence type="ECO:0000313" key="1">
    <source>
        <dbReference type="EMBL" id="GIF80733.1"/>
    </source>
</evidence>
<keyword evidence="2" id="KW-1185">Reference proteome</keyword>
<reference evidence="1 2" key="1">
    <citation type="submission" date="2021-01" db="EMBL/GenBank/DDBJ databases">
        <title>Whole genome shotgun sequence of Catellatospora bangladeshensis NBRC 107357.</title>
        <authorList>
            <person name="Komaki H."/>
            <person name="Tamura T."/>
        </authorList>
    </citation>
    <scope>NUCLEOTIDE SEQUENCE [LARGE SCALE GENOMIC DNA]</scope>
    <source>
        <strain evidence="1 2">NBRC 107357</strain>
    </source>
</reference>
<comment type="caution">
    <text evidence="1">The sequence shown here is derived from an EMBL/GenBank/DDBJ whole genome shotgun (WGS) entry which is preliminary data.</text>
</comment>
<name>A0A8J3JL62_9ACTN</name>
<sequence>MTTGAVDPRTGGGDDIMSGRDARLTRHRLVGAELARLGDADLTARLAASGNAVTSIGGTSCALDVGGIRVFVKRIPLTDLELRPEHVRSTANLFDVPPHCQYGVGSPGFGAWRELQASLMSTAAVVAGGTAVFPLLHHWRVLPGPPPARPVDVDAETAFWGGASGVRRRLKALAAASGTLVLCLEHVPHQLDAWLAGPVAAGGDELLAACRMLEHGLLGAVAGLRAAGLHHFDAHLGNLLTDGTDVYLGDLGLAVSDRFELSEAEREFLERNETHDAAYARMRLVNWLVQRVAGVPVPDEGGPVQRNAYVRRCAEGAAPAGVPAEVADMISRYAPVAAEMNDFYWQLFAGATATPYPADRIGDLLAAE</sequence>
<organism evidence="1 2">
    <name type="scientific">Catellatospora bangladeshensis</name>
    <dbReference type="NCBI Taxonomy" id="310355"/>
    <lineage>
        <taxon>Bacteria</taxon>
        <taxon>Bacillati</taxon>
        <taxon>Actinomycetota</taxon>
        <taxon>Actinomycetes</taxon>
        <taxon>Micromonosporales</taxon>
        <taxon>Micromonosporaceae</taxon>
        <taxon>Catellatospora</taxon>
    </lineage>
</organism>
<gene>
    <name evidence="1" type="ORF">Cba03nite_20820</name>
</gene>
<dbReference type="SUPFAM" id="SSF56112">
    <property type="entry name" value="Protein kinase-like (PK-like)"/>
    <property type="match status" value="1"/>
</dbReference>
<dbReference type="Proteomes" id="UP000601223">
    <property type="component" value="Unassembled WGS sequence"/>
</dbReference>
<evidence type="ECO:0008006" key="3">
    <source>
        <dbReference type="Google" id="ProtNLM"/>
    </source>
</evidence>
<dbReference type="EMBL" id="BONF01000010">
    <property type="protein sequence ID" value="GIF80733.1"/>
    <property type="molecule type" value="Genomic_DNA"/>
</dbReference>
<dbReference type="RefSeq" id="WP_376820224.1">
    <property type="nucleotide sequence ID" value="NZ_JBHTGC010000001.1"/>
</dbReference>
<accession>A0A8J3JL62</accession>
<proteinExistence type="predicted"/>